<dbReference type="InterPro" id="IPR029044">
    <property type="entry name" value="Nucleotide-diphossugar_trans"/>
</dbReference>
<organism evidence="3 4">
    <name type="scientific">Litorisediminicola beolgyonensis</name>
    <dbReference type="NCBI Taxonomy" id="1173614"/>
    <lineage>
        <taxon>Bacteria</taxon>
        <taxon>Pseudomonadati</taxon>
        <taxon>Pseudomonadota</taxon>
        <taxon>Alphaproteobacteria</taxon>
        <taxon>Rhodobacterales</taxon>
        <taxon>Paracoccaceae</taxon>
        <taxon>Litorisediminicola</taxon>
    </lineage>
</organism>
<feature type="domain" description="MobA-like NTP transferase" evidence="2">
    <location>
        <begin position="8"/>
        <end position="168"/>
    </location>
</feature>
<keyword evidence="4" id="KW-1185">Reference proteome</keyword>
<dbReference type="Gene3D" id="3.90.550.10">
    <property type="entry name" value="Spore Coat Polysaccharide Biosynthesis Protein SpsA, Chain A"/>
    <property type="match status" value="1"/>
</dbReference>
<dbReference type="CDD" id="cd04182">
    <property type="entry name" value="GT_2_like_f"/>
    <property type="match status" value="1"/>
</dbReference>
<evidence type="ECO:0000313" key="4">
    <source>
        <dbReference type="Proteomes" id="UP001597135"/>
    </source>
</evidence>
<dbReference type="SUPFAM" id="SSF53448">
    <property type="entry name" value="Nucleotide-diphospho-sugar transferases"/>
    <property type="match status" value="1"/>
</dbReference>
<comment type="caution">
    <text evidence="3">The sequence shown here is derived from an EMBL/GenBank/DDBJ whole genome shotgun (WGS) entry which is preliminary data.</text>
</comment>
<dbReference type="Pfam" id="PF12804">
    <property type="entry name" value="NTP_transf_3"/>
    <property type="match status" value="1"/>
</dbReference>
<accession>A0ABW3ZFL5</accession>
<dbReference type="PANTHER" id="PTHR43777:SF1">
    <property type="entry name" value="MOLYBDENUM COFACTOR CYTIDYLYLTRANSFERASE"/>
    <property type="match status" value="1"/>
</dbReference>
<keyword evidence="3" id="KW-0808">Transferase</keyword>
<dbReference type="InterPro" id="IPR025877">
    <property type="entry name" value="MobA-like_NTP_Trfase"/>
</dbReference>
<protein>
    <submittedName>
        <fullName evidence="3">NTP transferase domain-containing protein</fullName>
    </submittedName>
</protein>
<keyword evidence="1" id="KW-0460">Magnesium</keyword>
<gene>
    <name evidence="3" type="ORF">ACFQ4E_05240</name>
</gene>
<dbReference type="PANTHER" id="PTHR43777">
    <property type="entry name" value="MOLYBDENUM COFACTOR CYTIDYLYLTRANSFERASE"/>
    <property type="match status" value="1"/>
</dbReference>
<evidence type="ECO:0000313" key="3">
    <source>
        <dbReference type="EMBL" id="MFD1341818.1"/>
    </source>
</evidence>
<reference evidence="4" key="1">
    <citation type="journal article" date="2019" name="Int. J. Syst. Evol. Microbiol.">
        <title>The Global Catalogue of Microorganisms (GCM) 10K type strain sequencing project: providing services to taxonomists for standard genome sequencing and annotation.</title>
        <authorList>
            <consortium name="The Broad Institute Genomics Platform"/>
            <consortium name="The Broad Institute Genome Sequencing Center for Infectious Disease"/>
            <person name="Wu L."/>
            <person name="Ma J."/>
        </authorList>
    </citation>
    <scope>NUCLEOTIDE SEQUENCE [LARGE SCALE GENOMIC DNA]</scope>
    <source>
        <strain evidence="4">CCUG 62953</strain>
    </source>
</reference>
<dbReference type="Proteomes" id="UP001597135">
    <property type="component" value="Unassembled WGS sequence"/>
</dbReference>
<dbReference type="RefSeq" id="WP_386801882.1">
    <property type="nucleotide sequence ID" value="NZ_JBHTMU010000006.1"/>
</dbReference>
<evidence type="ECO:0000256" key="1">
    <source>
        <dbReference type="ARBA" id="ARBA00022842"/>
    </source>
</evidence>
<proteinExistence type="predicted"/>
<dbReference type="EMBL" id="JBHTMU010000006">
    <property type="protein sequence ID" value="MFD1341818.1"/>
    <property type="molecule type" value="Genomic_DNA"/>
</dbReference>
<sequence length="199" mass="20585">MSGTLPVLLLAAGAARRMRGADKLLQEIDGVPLLRRSAEAALSVSRRVFVTLPAPEGARGAALDGLDVTRVPVADRDLGMSASLRRGVAALPSDAAGVMILPADMPELTAEDLAALLAAFGAGDMPVQATSAEGTPGHPVIFPASDFSAIAKLDGDQGARPVLRAHGDAVRRIALPEERALVDLDTPEDWAAWRAATRG</sequence>
<evidence type="ECO:0000259" key="2">
    <source>
        <dbReference type="Pfam" id="PF12804"/>
    </source>
</evidence>
<name>A0ABW3ZFL5_9RHOB</name>
<dbReference type="GO" id="GO:0016740">
    <property type="term" value="F:transferase activity"/>
    <property type="evidence" value="ECO:0007669"/>
    <property type="project" value="UniProtKB-KW"/>
</dbReference>